<keyword evidence="2" id="KW-0663">Pyridoxal phosphate</keyword>
<dbReference type="GO" id="GO:0008483">
    <property type="term" value="F:transaminase activity"/>
    <property type="evidence" value="ECO:0007669"/>
    <property type="project" value="UniProtKB-KW"/>
</dbReference>
<dbReference type="InterPro" id="IPR015422">
    <property type="entry name" value="PyrdxlP-dep_Trfase_small"/>
</dbReference>
<proteinExistence type="inferred from homology"/>
<dbReference type="InterPro" id="IPR036390">
    <property type="entry name" value="WH_DNA-bd_sf"/>
</dbReference>
<evidence type="ECO:0000313" key="8">
    <source>
        <dbReference type="Proteomes" id="UP000322181"/>
    </source>
</evidence>
<dbReference type="InterPro" id="IPR015421">
    <property type="entry name" value="PyrdxlP-dep_Trfase_major"/>
</dbReference>
<evidence type="ECO:0000313" key="7">
    <source>
        <dbReference type="EMBL" id="KAA8718105.1"/>
    </source>
</evidence>
<dbReference type="PANTHER" id="PTHR46577:SF1">
    <property type="entry name" value="HTH-TYPE TRANSCRIPTIONAL REGULATORY PROTEIN GABR"/>
    <property type="match status" value="1"/>
</dbReference>
<dbReference type="CDD" id="cd00609">
    <property type="entry name" value="AAT_like"/>
    <property type="match status" value="1"/>
</dbReference>
<dbReference type="Pfam" id="PF00155">
    <property type="entry name" value="Aminotran_1_2"/>
    <property type="match status" value="1"/>
</dbReference>
<organism evidence="7 8">
    <name type="scientific">Morganella psychrotolerans</name>
    <dbReference type="NCBI Taxonomy" id="368603"/>
    <lineage>
        <taxon>Bacteria</taxon>
        <taxon>Pseudomonadati</taxon>
        <taxon>Pseudomonadota</taxon>
        <taxon>Gammaproteobacteria</taxon>
        <taxon>Enterobacterales</taxon>
        <taxon>Morganellaceae</taxon>
        <taxon>Morganella</taxon>
    </lineage>
</organism>
<dbReference type="EMBL" id="VXKB01000001">
    <property type="protein sequence ID" value="KAA8718105.1"/>
    <property type="molecule type" value="Genomic_DNA"/>
</dbReference>
<evidence type="ECO:0000256" key="5">
    <source>
        <dbReference type="ARBA" id="ARBA00023163"/>
    </source>
</evidence>
<dbReference type="CDD" id="cd07377">
    <property type="entry name" value="WHTH_GntR"/>
    <property type="match status" value="1"/>
</dbReference>
<dbReference type="InterPro" id="IPR004839">
    <property type="entry name" value="Aminotransferase_I/II_large"/>
</dbReference>
<comment type="caution">
    <text evidence="7">The sequence shown here is derived from an EMBL/GenBank/DDBJ whole genome shotgun (WGS) entry which is preliminary data.</text>
</comment>
<dbReference type="GO" id="GO:0003700">
    <property type="term" value="F:DNA-binding transcription factor activity"/>
    <property type="evidence" value="ECO:0007669"/>
    <property type="project" value="InterPro"/>
</dbReference>
<dbReference type="Pfam" id="PF00392">
    <property type="entry name" value="GntR"/>
    <property type="match status" value="1"/>
</dbReference>
<feature type="domain" description="HTH gntR-type" evidence="6">
    <location>
        <begin position="3"/>
        <end position="71"/>
    </location>
</feature>
<dbReference type="Gene3D" id="3.40.640.10">
    <property type="entry name" value="Type I PLP-dependent aspartate aminotransferase-like (Major domain)"/>
    <property type="match status" value="1"/>
</dbReference>
<comment type="similarity">
    <text evidence="1">In the C-terminal section; belongs to the class-I pyridoxal-phosphate-dependent aminotransferase family.</text>
</comment>
<dbReference type="SMART" id="SM00345">
    <property type="entry name" value="HTH_GNTR"/>
    <property type="match status" value="1"/>
</dbReference>
<dbReference type="GO" id="GO:0003677">
    <property type="term" value="F:DNA binding"/>
    <property type="evidence" value="ECO:0007669"/>
    <property type="project" value="UniProtKB-KW"/>
</dbReference>
<evidence type="ECO:0000256" key="2">
    <source>
        <dbReference type="ARBA" id="ARBA00022898"/>
    </source>
</evidence>
<reference evidence="7 8" key="1">
    <citation type="submission" date="2019-09" db="EMBL/GenBank/DDBJ databases">
        <title>Draft genome sequence of various Type strains from the CCUG.</title>
        <authorList>
            <person name="Pineiro-Iglesias B."/>
            <person name="Tunovic T."/>
            <person name="Unosson C."/>
            <person name="Inganas E."/>
            <person name="Ohlen M."/>
            <person name="Cardew S."/>
            <person name="Jensie-Markopoulos S."/>
            <person name="Salva-Serra F."/>
            <person name="Jaen-Luchoro D."/>
            <person name="Karlsson R."/>
            <person name="Svensson-Stadler L."/>
            <person name="Chun J."/>
            <person name="Moore E."/>
        </authorList>
    </citation>
    <scope>NUCLEOTIDE SEQUENCE [LARGE SCALE GENOMIC DNA]</scope>
    <source>
        <strain evidence="7 8">CCUG 53682T</strain>
    </source>
</reference>
<keyword evidence="5" id="KW-0804">Transcription</keyword>
<gene>
    <name evidence="7" type="ORF">F4V73_04855</name>
</gene>
<dbReference type="GO" id="GO:0030170">
    <property type="term" value="F:pyridoxal phosphate binding"/>
    <property type="evidence" value="ECO:0007669"/>
    <property type="project" value="InterPro"/>
</dbReference>
<dbReference type="Gene3D" id="1.10.10.10">
    <property type="entry name" value="Winged helix-like DNA-binding domain superfamily/Winged helix DNA-binding domain"/>
    <property type="match status" value="1"/>
</dbReference>
<dbReference type="Gene3D" id="3.90.1150.10">
    <property type="entry name" value="Aspartate Aminotransferase, domain 1"/>
    <property type="match status" value="1"/>
</dbReference>
<keyword evidence="3" id="KW-0805">Transcription regulation</keyword>
<dbReference type="Proteomes" id="UP000322181">
    <property type="component" value="Unassembled WGS sequence"/>
</dbReference>
<evidence type="ECO:0000256" key="3">
    <source>
        <dbReference type="ARBA" id="ARBA00023015"/>
    </source>
</evidence>
<dbReference type="SUPFAM" id="SSF46785">
    <property type="entry name" value="Winged helix' DNA-binding domain"/>
    <property type="match status" value="1"/>
</dbReference>
<dbReference type="InterPro" id="IPR000524">
    <property type="entry name" value="Tscrpt_reg_HTH_GntR"/>
</dbReference>
<dbReference type="SUPFAM" id="SSF53383">
    <property type="entry name" value="PLP-dependent transferases"/>
    <property type="match status" value="1"/>
</dbReference>
<keyword evidence="7" id="KW-0808">Transferase</keyword>
<evidence type="ECO:0000256" key="4">
    <source>
        <dbReference type="ARBA" id="ARBA00023125"/>
    </source>
</evidence>
<dbReference type="PROSITE" id="PS50949">
    <property type="entry name" value="HTH_GNTR"/>
    <property type="match status" value="1"/>
</dbReference>
<name>A0A5M9RF55_9GAMM</name>
<dbReference type="AlphaFoldDB" id="A0A5M9RF55"/>
<protein>
    <submittedName>
        <fullName evidence="7">PLP-dependent aminotransferase family protein</fullName>
    </submittedName>
</protein>
<evidence type="ECO:0000259" key="6">
    <source>
        <dbReference type="PROSITE" id="PS50949"/>
    </source>
</evidence>
<dbReference type="OrthoDB" id="9804020at2"/>
<accession>A0A5M9RF55</accession>
<dbReference type="InterPro" id="IPR051446">
    <property type="entry name" value="HTH_trans_reg/aminotransferase"/>
</dbReference>
<keyword evidence="4" id="KW-0238">DNA-binding</keyword>
<dbReference type="RefSeq" id="WP_067364665.1">
    <property type="nucleotide sequence ID" value="NZ_BAAAFS010000001.1"/>
</dbReference>
<dbReference type="InterPro" id="IPR015424">
    <property type="entry name" value="PyrdxlP-dep_Trfase"/>
</dbReference>
<dbReference type="PANTHER" id="PTHR46577">
    <property type="entry name" value="HTH-TYPE TRANSCRIPTIONAL REGULATORY PROTEIN GABR"/>
    <property type="match status" value="1"/>
</dbReference>
<dbReference type="InterPro" id="IPR036388">
    <property type="entry name" value="WH-like_DNA-bd_sf"/>
</dbReference>
<evidence type="ECO:0000256" key="1">
    <source>
        <dbReference type="ARBA" id="ARBA00005384"/>
    </source>
</evidence>
<keyword evidence="7" id="KW-0032">Aminotransferase</keyword>
<sequence>MAAPRYKCYVDTIAARILSGELPPGTKLPAHRTFAADEKTSLVTASRIYKELISLGLVRGETGRGTFVRDISLLPTFSIEQDVMPEMYDLNFIYPEITGQETLLRRSLRQLSMSGDLDSLLHYQPHAGRRHERVITAQHLKLRGFSSVNPETVVIVSGAQHGLATIVLGMFSPGDVIATDALTYPGFKALAQMYHIDLVAIPITESGPDLTAFAQICGHRKIRGYFTMPTLHNPLGWVMDLSSRKALINLARKHQFWLIEDGSYSFLQKTAPPPLAELAPDITFYVTGFSKNIATGFRVGLVVAPPEQIANLERIIRITTWNTPALTTAIISEWLEQGDAEKLEKRKRRDAKNRQDIVRRIFTDFPYIAHPCSYFLWIPLPPGVRCDIVISHLRDANIVVSSAESYAVTRDIPQAIRVAISSLTYDELEMVLQTIKQAIVYFIDF</sequence>